<protein>
    <recommendedName>
        <fullName evidence="5">O-Antigen ligase</fullName>
    </recommendedName>
</protein>
<feature type="region of interest" description="Disordered" evidence="1">
    <location>
        <begin position="455"/>
        <end position="481"/>
    </location>
</feature>
<feature type="transmembrane region" description="Helical" evidence="2">
    <location>
        <begin position="281"/>
        <end position="299"/>
    </location>
</feature>
<proteinExistence type="predicted"/>
<feature type="transmembrane region" description="Helical" evidence="2">
    <location>
        <begin position="27"/>
        <end position="45"/>
    </location>
</feature>
<dbReference type="EMBL" id="FZNM01000015">
    <property type="protein sequence ID" value="SNR66790.1"/>
    <property type="molecule type" value="Genomic_DNA"/>
</dbReference>
<feature type="transmembrane region" description="Helical" evidence="2">
    <location>
        <begin position="130"/>
        <end position="147"/>
    </location>
</feature>
<name>A0A238Y6Z4_9RHOB</name>
<feature type="transmembrane region" description="Helical" evidence="2">
    <location>
        <begin position="159"/>
        <end position="177"/>
    </location>
</feature>
<feature type="compositionally biased region" description="Basic residues" evidence="1">
    <location>
        <begin position="468"/>
        <end position="481"/>
    </location>
</feature>
<feature type="transmembrane region" description="Helical" evidence="2">
    <location>
        <begin position="215"/>
        <end position="233"/>
    </location>
</feature>
<keyword evidence="2" id="KW-0812">Transmembrane</keyword>
<feature type="transmembrane region" description="Helical" evidence="2">
    <location>
        <begin position="6"/>
        <end position="22"/>
    </location>
</feature>
<feature type="transmembrane region" description="Helical" evidence="2">
    <location>
        <begin position="57"/>
        <end position="79"/>
    </location>
</feature>
<feature type="transmembrane region" description="Helical" evidence="2">
    <location>
        <begin position="91"/>
        <end position="110"/>
    </location>
</feature>
<reference evidence="4" key="1">
    <citation type="submission" date="2017-06" db="EMBL/GenBank/DDBJ databases">
        <authorList>
            <person name="Varghese N."/>
            <person name="Submissions S."/>
        </authorList>
    </citation>
    <scope>NUCLEOTIDE SEQUENCE [LARGE SCALE GENOMIC DNA]</scope>
    <source>
        <strain evidence="4">DSM 26170</strain>
    </source>
</reference>
<dbReference type="AlphaFoldDB" id="A0A238Y6Z4"/>
<dbReference type="RefSeq" id="WP_089389127.1">
    <property type="nucleotide sequence ID" value="NZ_FZNM01000015.1"/>
</dbReference>
<evidence type="ECO:0000313" key="4">
    <source>
        <dbReference type="Proteomes" id="UP000198409"/>
    </source>
</evidence>
<accession>A0A238Y6Z4</accession>
<evidence type="ECO:0000256" key="1">
    <source>
        <dbReference type="SAM" id="MobiDB-lite"/>
    </source>
</evidence>
<sequence length="481" mass="52222">MNLAAIVLYSWPLVVIVLFRKLPLAEAITASILFGFLLLPTQTGFSVSGLPSFDKDFIPVLAATILAFGSMSKPAVAQAAGIRPGIFPEHWLGRLMIAVLILGTFGTALTNGDRLASGPRIFPPLTLYDAFSMINGFVGSLMLFLLGRKFLGHPDSQKAVLKVLVIGGVVYACLALVEVRLAPRLNLMLYGFHPKSFVQSHRGGGFRPMIFLENGLYVAMFIGCMALAAFSAMRMATGTTRTRYMLAGIFIFVTLVLSNSLGALMITVALLPVVLFLTLRIQLLTAGLVAALVLTYPMLRGADLIPTERVLTFVERINPDRLGSLAFRLDNEDILLDRANRRPVFGWGGWSRSRVFNEKGEDVSVTDGRWVISFGQGGWTRYLSEYGLLTVPILLLAFRRRSRGLEPATVGLALVLAANLVDNIPNGGVHAVSWLLAGALMGRVDWGWVDAASPAAGRPAAGPPPARRYTRQSARHSRKEA</sequence>
<evidence type="ECO:0008006" key="5">
    <source>
        <dbReference type="Google" id="ProtNLM"/>
    </source>
</evidence>
<evidence type="ECO:0000256" key="2">
    <source>
        <dbReference type="SAM" id="Phobius"/>
    </source>
</evidence>
<gene>
    <name evidence="3" type="ORF">SAMN06265378_11538</name>
</gene>
<keyword evidence="2" id="KW-0472">Membrane</keyword>
<feature type="transmembrane region" description="Helical" evidence="2">
    <location>
        <begin position="245"/>
        <end position="275"/>
    </location>
</feature>
<organism evidence="3 4">
    <name type="scientific">Paracoccus sediminis</name>
    <dbReference type="NCBI Taxonomy" id="1214787"/>
    <lineage>
        <taxon>Bacteria</taxon>
        <taxon>Pseudomonadati</taxon>
        <taxon>Pseudomonadota</taxon>
        <taxon>Alphaproteobacteria</taxon>
        <taxon>Rhodobacterales</taxon>
        <taxon>Paracoccaceae</taxon>
        <taxon>Paracoccus</taxon>
    </lineage>
</organism>
<evidence type="ECO:0000313" key="3">
    <source>
        <dbReference type="EMBL" id="SNR66790.1"/>
    </source>
</evidence>
<keyword evidence="2" id="KW-1133">Transmembrane helix</keyword>
<dbReference type="Proteomes" id="UP000198409">
    <property type="component" value="Unassembled WGS sequence"/>
</dbReference>